<comment type="subcellular location">
    <subcellularLocation>
        <location evidence="11">Cytoplasm</location>
    </subcellularLocation>
</comment>
<dbReference type="SUPFAM" id="SSF52954">
    <property type="entry name" value="Class II aaRS ABD-related"/>
    <property type="match status" value="1"/>
</dbReference>
<dbReference type="InterPro" id="IPR023509">
    <property type="entry name" value="DTD-like_sf"/>
</dbReference>
<keyword evidence="9 11" id="KW-0030">Aminoacyl-tRNA synthetase</keyword>
<feature type="domain" description="Aminoacyl-transfer RNA synthetases class-II family profile" evidence="12">
    <location>
        <begin position="214"/>
        <end position="525"/>
    </location>
</feature>
<dbReference type="InterPro" id="IPR004154">
    <property type="entry name" value="Anticodon-bd"/>
</dbReference>
<evidence type="ECO:0000256" key="11">
    <source>
        <dbReference type="HAMAP-Rule" id="MF_00184"/>
    </source>
</evidence>
<dbReference type="GO" id="GO:0000049">
    <property type="term" value="F:tRNA binding"/>
    <property type="evidence" value="ECO:0007669"/>
    <property type="project" value="UniProtKB-KW"/>
</dbReference>
<name>A0A3M2M420_9ACTN</name>
<feature type="binding site" evidence="11">
    <location>
        <position position="309"/>
    </location>
    <ligand>
        <name>Zn(2+)</name>
        <dbReference type="ChEBI" id="CHEBI:29105"/>
        <note>catalytic</note>
    </ligand>
</feature>
<evidence type="ECO:0000256" key="6">
    <source>
        <dbReference type="ARBA" id="ARBA00022840"/>
    </source>
</evidence>
<keyword evidence="6 11" id="KW-0067">ATP-binding</keyword>
<feature type="binding site" evidence="11">
    <location>
        <position position="361"/>
    </location>
    <ligand>
        <name>Zn(2+)</name>
        <dbReference type="ChEBI" id="CHEBI:29105"/>
        <note>catalytic</note>
    </ligand>
</feature>
<dbReference type="CDD" id="cd00860">
    <property type="entry name" value="ThrRS_anticodon"/>
    <property type="match status" value="1"/>
</dbReference>
<evidence type="ECO:0000256" key="7">
    <source>
        <dbReference type="ARBA" id="ARBA00022884"/>
    </source>
</evidence>
<keyword evidence="11" id="KW-0820">tRNA-binding</keyword>
<evidence type="ECO:0000256" key="8">
    <source>
        <dbReference type="ARBA" id="ARBA00022917"/>
    </source>
</evidence>
<comment type="caution">
    <text evidence="11">Lacks conserved residue(s) required for the propagation of feature annotation.</text>
</comment>
<dbReference type="InterPro" id="IPR047246">
    <property type="entry name" value="ThrRS_anticodon"/>
</dbReference>
<evidence type="ECO:0000256" key="4">
    <source>
        <dbReference type="ARBA" id="ARBA00022741"/>
    </source>
</evidence>
<keyword evidence="4 11" id="KW-0547">Nucleotide-binding</keyword>
<proteinExistence type="inferred from homology"/>
<keyword evidence="5 11" id="KW-0862">Zinc</keyword>
<dbReference type="GO" id="GO:0005737">
    <property type="term" value="C:cytoplasm"/>
    <property type="evidence" value="ECO:0007669"/>
    <property type="project" value="UniProtKB-SubCell"/>
</dbReference>
<sequence length="629" mass="71602">MRLMLVHADRFSFRVTDRTSVADVVGELAPDDSQASVEEVLVAFTAVEKPDEADADGVADLAVAEIRATAEKVGATRIMVYPYAHLSSDLSRPQTAADVIERMAGELRADKGLEVFRAPFGYYKSYEVACKGHPLSELSMTLTPTDASHADEPARGNPVAESKALAAERQLRSEWRIYQPDGSFVLADDFDLASHQGLSDLFAYEREGNRTAEDAPPHIKLMREQELVDYESASDTGNLRWYPKGLLMKRLLEQRVTEMVVDYGAMEVETPIMYDYAHPALSKYLHRFPARQYVVRSDEKEYFLRFAACFGQYMIQHDMVASHHDLPVRLYELTHFSFRREQGGEVAGLRRLRSFTMPDMHSLVQDMDMAKQEFIKQVRLCVEWLDDIGLDCVPAIRFVRSWLDEHPGFVEELMAVLGRPALVEVWDERFFYFVAKFEMNFIDTAKKAACLSTVQIDVENTERFDINYVAEDGSKRHPLLMHTSVSGSLDRNVYAMLENQAMRVARGEKAHWPVWLAPTQVRLLPVSDDHVEGAMRLADRIPFRVDVDDRDLKLGKKIREAEREWVPFILVVGAKELSGEDLTVRQRLGEQKQMTLESFLELLAEETAGKPKRALNTPRALSRRPIFVG</sequence>
<comment type="similarity">
    <text evidence="1 11">Belongs to the class-II aminoacyl-tRNA synthetase family.</text>
</comment>
<evidence type="ECO:0000256" key="3">
    <source>
        <dbReference type="ARBA" id="ARBA00022598"/>
    </source>
</evidence>
<dbReference type="GO" id="GO:0008270">
    <property type="term" value="F:zinc ion binding"/>
    <property type="evidence" value="ECO:0007669"/>
    <property type="project" value="InterPro"/>
</dbReference>
<dbReference type="GO" id="GO:0005524">
    <property type="term" value="F:ATP binding"/>
    <property type="evidence" value="ECO:0007669"/>
    <property type="project" value="UniProtKB-UniRule"/>
</dbReference>
<keyword evidence="2 11" id="KW-0963">Cytoplasm</keyword>
<dbReference type="InterPro" id="IPR045864">
    <property type="entry name" value="aa-tRNA-synth_II/BPL/LPL"/>
</dbReference>
<dbReference type="Gene3D" id="3.40.50.800">
    <property type="entry name" value="Anticodon-binding domain"/>
    <property type="match status" value="1"/>
</dbReference>
<dbReference type="AlphaFoldDB" id="A0A3M2M420"/>
<keyword evidence="14" id="KW-1185">Reference proteome</keyword>
<evidence type="ECO:0000256" key="10">
    <source>
        <dbReference type="ARBA" id="ARBA00049515"/>
    </source>
</evidence>
<dbReference type="EC" id="6.1.1.3" evidence="11"/>
<dbReference type="Pfam" id="PF00587">
    <property type="entry name" value="tRNA-synt_2b"/>
    <property type="match status" value="1"/>
</dbReference>
<dbReference type="Pfam" id="PF03129">
    <property type="entry name" value="HGTP_anticodon"/>
    <property type="match status" value="1"/>
</dbReference>
<comment type="cofactor">
    <cofactor evidence="11">
        <name>Zn(2+)</name>
        <dbReference type="ChEBI" id="CHEBI:29105"/>
    </cofactor>
    <text evidence="11">Binds 1 zinc ion per subunit.</text>
</comment>
<evidence type="ECO:0000259" key="12">
    <source>
        <dbReference type="PROSITE" id="PS50862"/>
    </source>
</evidence>
<protein>
    <recommendedName>
        <fullName evidence="11">Threonine--tRNA ligase</fullName>
        <ecNumber evidence="11">6.1.1.3</ecNumber>
    </recommendedName>
    <alternativeName>
        <fullName evidence="11">Threonyl-tRNA synthetase</fullName>
        <shortName evidence="11">ThrRS</shortName>
    </alternativeName>
</protein>
<keyword evidence="11" id="KW-0479">Metal-binding</keyword>
<gene>
    <name evidence="11" type="primary">thrS</name>
    <name evidence="13" type="ORF">EBN88_10385</name>
</gene>
<evidence type="ECO:0000256" key="2">
    <source>
        <dbReference type="ARBA" id="ARBA00022490"/>
    </source>
</evidence>
<evidence type="ECO:0000256" key="9">
    <source>
        <dbReference type="ARBA" id="ARBA00023146"/>
    </source>
</evidence>
<comment type="catalytic activity">
    <reaction evidence="10 11">
        <text>tRNA(Thr) + L-threonine + ATP = L-threonyl-tRNA(Thr) + AMP + diphosphate + H(+)</text>
        <dbReference type="Rhea" id="RHEA:24624"/>
        <dbReference type="Rhea" id="RHEA-COMP:9670"/>
        <dbReference type="Rhea" id="RHEA-COMP:9704"/>
        <dbReference type="ChEBI" id="CHEBI:15378"/>
        <dbReference type="ChEBI" id="CHEBI:30616"/>
        <dbReference type="ChEBI" id="CHEBI:33019"/>
        <dbReference type="ChEBI" id="CHEBI:57926"/>
        <dbReference type="ChEBI" id="CHEBI:78442"/>
        <dbReference type="ChEBI" id="CHEBI:78534"/>
        <dbReference type="ChEBI" id="CHEBI:456215"/>
        <dbReference type="EC" id="6.1.1.3"/>
    </reaction>
</comment>
<dbReference type="PRINTS" id="PR01047">
    <property type="entry name" value="TRNASYNTHTHR"/>
</dbReference>
<organism evidence="13 14">
    <name type="scientific">Streptomyces triticirhizae</name>
    <dbReference type="NCBI Taxonomy" id="2483353"/>
    <lineage>
        <taxon>Bacteria</taxon>
        <taxon>Bacillati</taxon>
        <taxon>Actinomycetota</taxon>
        <taxon>Actinomycetes</taxon>
        <taxon>Kitasatosporales</taxon>
        <taxon>Streptomycetaceae</taxon>
        <taxon>Streptomyces</taxon>
    </lineage>
</organism>
<dbReference type="InterPro" id="IPR015011">
    <property type="entry name" value="Threonyl-tRNA_syn_edit_dom_arc"/>
</dbReference>
<reference evidence="13 14" key="1">
    <citation type="submission" date="2018-10" db="EMBL/GenBank/DDBJ databases">
        <title>Isolation, diversity and antifungal activity of actinobacteria from wheat.</title>
        <authorList>
            <person name="Han C."/>
        </authorList>
    </citation>
    <scope>NUCLEOTIDE SEQUENCE [LARGE SCALE GENOMIC DNA]</scope>
    <source>
        <strain evidence="13 14">NEAU-YY642</strain>
    </source>
</reference>
<evidence type="ECO:0000256" key="5">
    <source>
        <dbReference type="ARBA" id="ARBA00022833"/>
    </source>
</evidence>
<keyword evidence="7 11" id="KW-0694">RNA-binding</keyword>
<dbReference type="InterPro" id="IPR006195">
    <property type="entry name" value="aa-tRNA-synth_II"/>
</dbReference>
<dbReference type="InterPro" id="IPR036621">
    <property type="entry name" value="Anticodon-bd_dom_sf"/>
</dbReference>
<dbReference type="SUPFAM" id="SSF55681">
    <property type="entry name" value="Class II aaRS and biotin synthetases"/>
    <property type="match status" value="1"/>
</dbReference>
<keyword evidence="8 11" id="KW-0648">Protein biosynthesis</keyword>
<evidence type="ECO:0000256" key="1">
    <source>
        <dbReference type="ARBA" id="ARBA00008226"/>
    </source>
</evidence>
<dbReference type="NCBIfam" id="TIGR00418">
    <property type="entry name" value="thrS"/>
    <property type="match status" value="1"/>
</dbReference>
<dbReference type="GO" id="GO:0004829">
    <property type="term" value="F:threonine-tRNA ligase activity"/>
    <property type="evidence" value="ECO:0007669"/>
    <property type="project" value="UniProtKB-UniRule"/>
</dbReference>
<accession>A0A3M2M420</accession>
<dbReference type="InterPro" id="IPR002320">
    <property type="entry name" value="Thr-tRNA-ligase_IIa"/>
</dbReference>
<dbReference type="PANTHER" id="PTHR11451">
    <property type="entry name" value="THREONINE-TRNA LIGASE"/>
    <property type="match status" value="1"/>
</dbReference>
<comment type="subunit">
    <text evidence="11">Homodimer.</text>
</comment>
<dbReference type="Gene3D" id="3.30.930.10">
    <property type="entry name" value="Bira Bifunctional Protein, Domain 2"/>
    <property type="match status" value="1"/>
</dbReference>
<dbReference type="NCBIfam" id="NF003068">
    <property type="entry name" value="PRK03991.1"/>
    <property type="match status" value="1"/>
</dbReference>
<dbReference type="HAMAP" id="MF_00184">
    <property type="entry name" value="Thr_tRNA_synth"/>
    <property type="match status" value="1"/>
</dbReference>
<dbReference type="Proteomes" id="UP000278673">
    <property type="component" value="Unassembled WGS sequence"/>
</dbReference>
<dbReference type="Pfam" id="PF08915">
    <property type="entry name" value="tRNA-Thr_ED"/>
    <property type="match status" value="1"/>
</dbReference>
<dbReference type="Gene3D" id="3.50.80.10">
    <property type="entry name" value="D-tyrosyl-tRNA(Tyr) deacylase"/>
    <property type="match status" value="1"/>
</dbReference>
<dbReference type="PROSITE" id="PS50862">
    <property type="entry name" value="AA_TRNA_LIGASE_II"/>
    <property type="match status" value="1"/>
</dbReference>
<keyword evidence="3 11" id="KW-0436">Ligase</keyword>
<evidence type="ECO:0000313" key="13">
    <source>
        <dbReference type="EMBL" id="RMI41858.1"/>
    </source>
</evidence>
<dbReference type="InterPro" id="IPR002314">
    <property type="entry name" value="aa-tRNA-synt_IIb"/>
</dbReference>
<dbReference type="EMBL" id="RFFJ01000041">
    <property type="protein sequence ID" value="RMI41858.1"/>
    <property type="molecule type" value="Genomic_DNA"/>
</dbReference>
<comment type="caution">
    <text evidence="13">The sequence shown here is derived from an EMBL/GenBank/DDBJ whole genome shotgun (WGS) entry which is preliminary data.</text>
</comment>
<feature type="binding site" evidence="11">
    <location>
        <position position="482"/>
    </location>
    <ligand>
        <name>Zn(2+)</name>
        <dbReference type="ChEBI" id="CHEBI:29105"/>
        <note>catalytic</note>
    </ligand>
</feature>
<dbReference type="GO" id="GO:0006435">
    <property type="term" value="P:threonyl-tRNA aminoacylation"/>
    <property type="evidence" value="ECO:0007669"/>
    <property type="project" value="UniProtKB-UniRule"/>
</dbReference>
<dbReference type="PANTHER" id="PTHR11451:SF44">
    <property type="entry name" value="THREONINE--TRNA LIGASE, CHLOROPLASTIC_MITOCHONDRIAL 2"/>
    <property type="match status" value="1"/>
</dbReference>
<evidence type="ECO:0000313" key="14">
    <source>
        <dbReference type="Proteomes" id="UP000278673"/>
    </source>
</evidence>